<evidence type="ECO:0008006" key="3">
    <source>
        <dbReference type="Google" id="ProtNLM"/>
    </source>
</evidence>
<keyword evidence="1" id="KW-0472">Membrane</keyword>
<feature type="transmembrane region" description="Helical" evidence="1">
    <location>
        <begin position="160"/>
        <end position="182"/>
    </location>
</feature>
<reference evidence="2" key="1">
    <citation type="submission" date="2018-05" db="EMBL/GenBank/DDBJ databases">
        <authorList>
            <person name="Lanie J.A."/>
            <person name="Ng W.-L."/>
            <person name="Kazmierczak K.M."/>
            <person name="Andrzejewski T.M."/>
            <person name="Davidsen T.M."/>
            <person name="Wayne K.J."/>
            <person name="Tettelin H."/>
            <person name="Glass J.I."/>
            <person name="Rusch D."/>
            <person name="Podicherti R."/>
            <person name="Tsui H.-C.T."/>
            <person name="Winkler M.E."/>
        </authorList>
    </citation>
    <scope>NUCLEOTIDE SEQUENCE</scope>
</reference>
<gene>
    <name evidence="2" type="ORF">METZ01_LOCUS183144</name>
</gene>
<sequence>MILLVIVASILIAAITIIQFNKQSKEYHEQRLERKENHLILNLNYFLSESKTESLDSIPQNKINEITDIHEIPFELYGLQGNLLKSSIPSSINNFDKILSPEILIFFQKENKTRYVKDNEESKYSKSSYNLIYNNKIPIGIIHMPYYIDDALSRKELESFLMNLGIVYINMLLIAFVFAYFLSNYITQSLTRISQRIKTTKLN</sequence>
<organism evidence="2">
    <name type="scientific">marine metagenome</name>
    <dbReference type="NCBI Taxonomy" id="408172"/>
    <lineage>
        <taxon>unclassified sequences</taxon>
        <taxon>metagenomes</taxon>
        <taxon>ecological metagenomes</taxon>
    </lineage>
</organism>
<protein>
    <recommendedName>
        <fullName evidence="3">Two-component sensor histidine kinase</fullName>
    </recommendedName>
</protein>
<name>A0A382CVW3_9ZZZZ</name>
<proteinExistence type="predicted"/>
<feature type="non-terminal residue" evidence="2">
    <location>
        <position position="203"/>
    </location>
</feature>
<dbReference type="EMBL" id="UINC01036394">
    <property type="protein sequence ID" value="SVB30290.1"/>
    <property type="molecule type" value="Genomic_DNA"/>
</dbReference>
<evidence type="ECO:0000313" key="2">
    <source>
        <dbReference type="EMBL" id="SVB30290.1"/>
    </source>
</evidence>
<keyword evidence="1" id="KW-0812">Transmembrane</keyword>
<evidence type="ECO:0000256" key="1">
    <source>
        <dbReference type="SAM" id="Phobius"/>
    </source>
</evidence>
<keyword evidence="1" id="KW-1133">Transmembrane helix</keyword>
<accession>A0A382CVW3</accession>
<dbReference type="AlphaFoldDB" id="A0A382CVW3"/>
<feature type="non-terminal residue" evidence="2">
    <location>
        <position position="1"/>
    </location>
</feature>